<dbReference type="Proteomes" id="UP000276133">
    <property type="component" value="Unassembled WGS sequence"/>
</dbReference>
<name>A0A3M7RGU0_BRAPC</name>
<gene>
    <name evidence="1" type="ORF">BpHYR1_005220</name>
</gene>
<dbReference type="EMBL" id="REGN01003441">
    <property type="protein sequence ID" value="RNA22478.1"/>
    <property type="molecule type" value="Genomic_DNA"/>
</dbReference>
<reference evidence="1 2" key="1">
    <citation type="journal article" date="2018" name="Sci. Rep.">
        <title>Genomic signatures of local adaptation to the degree of environmental predictability in rotifers.</title>
        <authorList>
            <person name="Franch-Gras L."/>
            <person name="Hahn C."/>
            <person name="Garcia-Roger E.M."/>
            <person name="Carmona M.J."/>
            <person name="Serra M."/>
            <person name="Gomez A."/>
        </authorList>
    </citation>
    <scope>NUCLEOTIDE SEQUENCE [LARGE SCALE GENOMIC DNA]</scope>
    <source>
        <strain evidence="1">HYR1</strain>
    </source>
</reference>
<proteinExistence type="predicted"/>
<evidence type="ECO:0000313" key="2">
    <source>
        <dbReference type="Proteomes" id="UP000276133"/>
    </source>
</evidence>
<dbReference type="AlphaFoldDB" id="A0A3M7RGU0"/>
<keyword evidence="2" id="KW-1185">Reference proteome</keyword>
<comment type="caution">
    <text evidence="1">The sequence shown here is derived from an EMBL/GenBank/DDBJ whole genome shotgun (WGS) entry which is preliminary data.</text>
</comment>
<accession>A0A3M7RGU0</accession>
<protein>
    <submittedName>
        <fullName evidence="1">Uncharacterized protein</fullName>
    </submittedName>
</protein>
<sequence>MSFNKKKGKIRVHISYLIAIKMTKILGKKKIPQQSSIDFLCIKSKKIDNLIEIALKQGEHLSEMSKNNLISRRPNAARLYGTSHGISISSLNIIDWIIYRSLSIYSCRIKHFSVLAVQYLLIHDSFLLAIKLKC</sequence>
<evidence type="ECO:0000313" key="1">
    <source>
        <dbReference type="EMBL" id="RNA22478.1"/>
    </source>
</evidence>
<organism evidence="1 2">
    <name type="scientific">Brachionus plicatilis</name>
    <name type="common">Marine rotifer</name>
    <name type="synonym">Brachionus muelleri</name>
    <dbReference type="NCBI Taxonomy" id="10195"/>
    <lineage>
        <taxon>Eukaryota</taxon>
        <taxon>Metazoa</taxon>
        <taxon>Spiralia</taxon>
        <taxon>Gnathifera</taxon>
        <taxon>Rotifera</taxon>
        <taxon>Eurotatoria</taxon>
        <taxon>Monogononta</taxon>
        <taxon>Pseudotrocha</taxon>
        <taxon>Ploima</taxon>
        <taxon>Brachionidae</taxon>
        <taxon>Brachionus</taxon>
    </lineage>
</organism>